<sequence length="729" mass="79679">MYRLLYGFLLGLTVASATAQTVPTGLSVTYPSSRAVFQRENDNTSTIYLSGTYFQPVDSIQARLVVEVNGQGLNTNWTTIRRNPQGGVFQGAINGTGGWYRLEVQGFQGGRVIAQDVVRKVGIGEVFIITGQSNAQGFLEYSSIGASDDRVNCVSYDNREAHSLADPPAPTFEQLSAQSIIGPRGYGAWCWGRLGDLLAQQYNIPILFINTAWGGSTIQNWIESFDDGFTKSVYFDGFFPKGMPYANLRIALRYYASLQGLRAILWHQGESDNLQNSNTVRATYKRQMEQLVAKTRTDTQRYPAWMLARASRNSDPDPTCFAQCGNNADCINRCPRIFRTNDQVTGGQTDVINTFSNNVYAGPFTDPIQPNRLDGVHFQGDGLIQLANAWYQSMSPTFFAAALPLLPQPQPTVTVECVNNNSVTLRLPPTGFQSYLWSNGQTGSTITVSQPGQYQAKLKNAIGNTFLSPTVNIQLPVQPATPTISLARNGTAVADNQQQICADSVLTLVANVGTQSSAQWSNGINNTVLRVANAGQYTVQAVNTYGCRSNTSSAIGLTVRPRLATPTIEQVGIYSIQATLPGFPNNEQFDWRRGSVFLNNQNGPVAKALISGTYTARAKALFTLPNGNALTCYSGFSNEVLFTSSESAQIVSIYPNPSVNGYIAVETIEDLQNADLTIQSITGQVLYSEKIPSFNARRLIPVANFASGQYIVRVRSEGFDVARRVFITR</sequence>
<keyword evidence="6" id="KW-1185">Reference proteome</keyword>
<proteinExistence type="predicted"/>
<evidence type="ECO:0000256" key="1">
    <source>
        <dbReference type="ARBA" id="ARBA00022801"/>
    </source>
</evidence>
<dbReference type="Gene3D" id="3.40.50.1110">
    <property type="entry name" value="SGNH hydrolase"/>
    <property type="match status" value="1"/>
</dbReference>
<evidence type="ECO:0000313" key="5">
    <source>
        <dbReference type="EMBL" id="CCG98789.1"/>
    </source>
</evidence>
<feature type="signal peptide" evidence="2">
    <location>
        <begin position="1"/>
        <end position="19"/>
    </location>
</feature>
<keyword evidence="1" id="KW-0378">Hydrolase</keyword>
<dbReference type="SUPFAM" id="SSF52266">
    <property type="entry name" value="SGNH hydrolase"/>
    <property type="match status" value="1"/>
</dbReference>
<dbReference type="Proteomes" id="UP000011058">
    <property type="component" value="Chromosome"/>
</dbReference>
<evidence type="ECO:0000259" key="4">
    <source>
        <dbReference type="Pfam" id="PF18962"/>
    </source>
</evidence>
<dbReference type="PANTHER" id="PTHR31988:SF19">
    <property type="entry name" value="9-O-ACETYL-N-ACETYLNEURAMINIC ACID DEACETYLASE-RELATED"/>
    <property type="match status" value="1"/>
</dbReference>
<accession>I0K3T6</accession>
<reference evidence="5 6" key="1">
    <citation type="journal article" date="2012" name="J. Bacteriol.">
        <title>Genome Sequence of Fibrella aestuarina BUZ 2T, a Filamentous Marine Bacterium.</title>
        <authorList>
            <person name="Filippini M."/>
            <person name="Qi W."/>
            <person name="Blom J."/>
            <person name="Goesmann A."/>
            <person name="Smits T.H."/>
            <person name="Bagheri H.C."/>
        </authorList>
    </citation>
    <scope>NUCLEOTIDE SEQUENCE [LARGE SCALE GENOMIC DNA]</scope>
    <source>
        <strain evidence="6">BUZ 2T</strain>
    </source>
</reference>
<name>I0K3T6_9BACT</name>
<dbReference type="eggNOG" id="COG2755">
    <property type="taxonomic scope" value="Bacteria"/>
</dbReference>
<dbReference type="Pfam" id="PF03629">
    <property type="entry name" value="SASA"/>
    <property type="match status" value="1"/>
</dbReference>
<keyword evidence="2" id="KW-0732">Signal</keyword>
<dbReference type="EMBL" id="HE796683">
    <property type="protein sequence ID" value="CCG98789.1"/>
    <property type="molecule type" value="Genomic_DNA"/>
</dbReference>
<dbReference type="NCBIfam" id="TIGR04183">
    <property type="entry name" value="Por_Secre_tail"/>
    <property type="match status" value="1"/>
</dbReference>
<dbReference type="InterPro" id="IPR052940">
    <property type="entry name" value="Carb_Esterase_6"/>
</dbReference>
<evidence type="ECO:0000259" key="3">
    <source>
        <dbReference type="Pfam" id="PF03629"/>
    </source>
</evidence>
<dbReference type="InterPro" id="IPR036514">
    <property type="entry name" value="SGNH_hydro_sf"/>
</dbReference>
<evidence type="ECO:0008006" key="7">
    <source>
        <dbReference type="Google" id="ProtNLM"/>
    </source>
</evidence>
<evidence type="ECO:0000256" key="2">
    <source>
        <dbReference type="SAM" id="SignalP"/>
    </source>
</evidence>
<evidence type="ECO:0000313" key="6">
    <source>
        <dbReference type="Proteomes" id="UP000011058"/>
    </source>
</evidence>
<dbReference type="InterPro" id="IPR026444">
    <property type="entry name" value="Secre_tail"/>
</dbReference>
<dbReference type="GO" id="GO:0016788">
    <property type="term" value="F:hydrolase activity, acting on ester bonds"/>
    <property type="evidence" value="ECO:0007669"/>
    <property type="project" value="UniProtKB-ARBA"/>
</dbReference>
<organism evidence="5 6">
    <name type="scientific">Fibrella aestuarina BUZ 2</name>
    <dbReference type="NCBI Taxonomy" id="1166018"/>
    <lineage>
        <taxon>Bacteria</taxon>
        <taxon>Pseudomonadati</taxon>
        <taxon>Bacteroidota</taxon>
        <taxon>Cytophagia</taxon>
        <taxon>Cytophagales</taxon>
        <taxon>Spirosomataceae</taxon>
        <taxon>Fibrella</taxon>
    </lineage>
</organism>
<dbReference type="STRING" id="1166018.FAES_0778"/>
<gene>
    <name evidence="5" type="ORF">FAES_0778</name>
</gene>
<feature type="chain" id="PRO_5003630134" description="Sialate O-acetylesterase domain-containing protein" evidence="2">
    <location>
        <begin position="20"/>
        <end position="729"/>
    </location>
</feature>
<feature type="domain" description="Sialate O-acetylesterase" evidence="3">
    <location>
        <begin position="125"/>
        <end position="301"/>
    </location>
</feature>
<dbReference type="Pfam" id="PF18962">
    <property type="entry name" value="Por_Secre_tail"/>
    <property type="match status" value="1"/>
</dbReference>
<protein>
    <recommendedName>
        <fullName evidence="7">Sialate O-acetylesterase domain-containing protein</fullName>
    </recommendedName>
</protein>
<dbReference type="HOGENOM" id="CLU_010337_0_0_10"/>
<dbReference type="InterPro" id="IPR005181">
    <property type="entry name" value="SASA"/>
</dbReference>
<feature type="domain" description="Secretion system C-terminal sorting" evidence="4">
    <location>
        <begin position="653"/>
        <end position="726"/>
    </location>
</feature>
<dbReference type="KEGG" id="fae:FAES_0778"/>
<dbReference type="PANTHER" id="PTHR31988">
    <property type="entry name" value="ESTERASE, PUTATIVE (DUF303)-RELATED"/>
    <property type="match status" value="1"/>
</dbReference>
<dbReference type="RefSeq" id="WP_015329889.1">
    <property type="nucleotide sequence ID" value="NC_020054.1"/>
</dbReference>
<dbReference type="OrthoDB" id="1488710at2"/>
<dbReference type="AlphaFoldDB" id="I0K3T6"/>